<keyword evidence="1" id="KW-0343">GTPase activation</keyword>
<dbReference type="GO" id="GO:0005737">
    <property type="term" value="C:cytoplasm"/>
    <property type="evidence" value="ECO:0000318"/>
    <property type="project" value="GO_Central"/>
</dbReference>
<dbReference type="InterPro" id="IPR038508">
    <property type="entry name" value="ArfGAP_dom_sf"/>
</dbReference>
<keyword evidence="4" id="KW-0862">Zinc</keyword>
<name>A0A8J0UF47_XENLA</name>
<protein>
    <submittedName>
        <fullName evidence="9">Stromal membrane-associated protein 2 isoform X1</fullName>
    </submittedName>
</protein>
<dbReference type="GeneID" id="733260"/>
<evidence type="ECO:0000256" key="4">
    <source>
        <dbReference type="ARBA" id="ARBA00022833"/>
    </source>
</evidence>
<organism evidence="8 9">
    <name type="scientific">Xenopus laevis</name>
    <name type="common">African clawed frog</name>
    <dbReference type="NCBI Taxonomy" id="8355"/>
    <lineage>
        <taxon>Eukaryota</taxon>
        <taxon>Metazoa</taxon>
        <taxon>Chordata</taxon>
        <taxon>Craniata</taxon>
        <taxon>Vertebrata</taxon>
        <taxon>Euteleostomi</taxon>
        <taxon>Amphibia</taxon>
        <taxon>Batrachia</taxon>
        <taxon>Anura</taxon>
        <taxon>Pipoidea</taxon>
        <taxon>Pipidae</taxon>
        <taxon>Xenopodinae</taxon>
        <taxon>Xenopus</taxon>
        <taxon>Xenopus</taxon>
    </lineage>
</organism>
<sequence>MTGKSVRDVERYQAVLSELLLREENKFCADCLAKGPRWASWNIGVFVCIRCAGVHRNLGVHISRVKSVNLDQWTQEQIQCMEEMGNGKAKRLYEAFLPDNFIRPQTDQAVEVFIREKYEKKKYMDRSVDLSAFRKEKDTKWKKSESAPEIKSGLVIFEKVKLPQKKDETQQLKTSPPKAVEPVMDLLGLDVPIDRSVPNGKPRTSLEKELDLFGSVVPVSGSKSCQPGLPGSSGSVPENLNLFPEPGGKSEDGGKKQLSKDSILSLYGSKAPQMPAQAGALFMAPAQMAYPNAYPGFPAVPSPGGVMGGMMASPVGIMAQPAHPAMVAPMAVPAGYMGGVQGAVMGVPNGMMAQHTGYVTNMGAMGQPMYGMQPGQQLQWNVAQMSQQMAGMTFFGMGGMAGYGQPSCNQGPNQSLSTPMWK</sequence>
<proteinExistence type="predicted"/>
<dbReference type="GO" id="GO:0005096">
    <property type="term" value="F:GTPase activator activity"/>
    <property type="evidence" value="ECO:0000318"/>
    <property type="project" value="GO_Central"/>
</dbReference>
<dbReference type="AlphaFoldDB" id="A0A8J0UF47"/>
<reference evidence="9" key="1">
    <citation type="submission" date="2025-08" db="UniProtKB">
        <authorList>
            <consortium name="RefSeq"/>
        </authorList>
    </citation>
    <scope>IDENTIFICATION</scope>
    <source>
        <strain evidence="9">J_2021</strain>
        <tissue evidence="9">Erythrocytes</tissue>
    </source>
</reference>
<dbReference type="CDD" id="cd08859">
    <property type="entry name" value="ArfGap_SMAP2"/>
    <property type="match status" value="1"/>
</dbReference>
<dbReference type="PANTHER" id="PTHR45705:SF4">
    <property type="entry name" value="STROMAL MEMBRANE-ASSOCIATED PROTEIN 2"/>
    <property type="match status" value="1"/>
</dbReference>
<dbReference type="OrthoDB" id="10266696at2759"/>
<dbReference type="RefSeq" id="XP_018102245.1">
    <property type="nucleotide sequence ID" value="XM_018246756.2"/>
</dbReference>
<dbReference type="Gene3D" id="1.10.220.150">
    <property type="entry name" value="Arf GTPase activating protein"/>
    <property type="match status" value="1"/>
</dbReference>
<dbReference type="PRINTS" id="PR00405">
    <property type="entry name" value="REVINTRACTNG"/>
</dbReference>
<evidence type="ECO:0000256" key="5">
    <source>
        <dbReference type="PROSITE-ProRule" id="PRU00288"/>
    </source>
</evidence>
<evidence type="ECO:0000256" key="1">
    <source>
        <dbReference type="ARBA" id="ARBA00022468"/>
    </source>
</evidence>
<keyword evidence="2" id="KW-0479">Metal-binding</keyword>
<dbReference type="InterPro" id="IPR037278">
    <property type="entry name" value="ARFGAP/RecO"/>
</dbReference>
<dbReference type="CTD" id="733260"/>
<dbReference type="PROSITE" id="PS50115">
    <property type="entry name" value="ARFGAP"/>
    <property type="match status" value="1"/>
</dbReference>
<evidence type="ECO:0000256" key="2">
    <source>
        <dbReference type="ARBA" id="ARBA00022723"/>
    </source>
</evidence>
<dbReference type="SUPFAM" id="SSF57863">
    <property type="entry name" value="ArfGap/RecO-like zinc finger"/>
    <property type="match status" value="1"/>
</dbReference>
<evidence type="ECO:0000256" key="3">
    <source>
        <dbReference type="ARBA" id="ARBA00022771"/>
    </source>
</evidence>
<dbReference type="InterPro" id="IPR001164">
    <property type="entry name" value="ArfGAP_dom"/>
</dbReference>
<dbReference type="Xenbase" id="XB-GENE-17346667">
    <property type="gene designation" value="smap2.L"/>
</dbReference>
<dbReference type="PANTHER" id="PTHR45705">
    <property type="entry name" value="FI20236P1"/>
    <property type="match status" value="1"/>
</dbReference>
<dbReference type="SMART" id="SM00105">
    <property type="entry name" value="ArfGap"/>
    <property type="match status" value="1"/>
</dbReference>
<dbReference type="KEGG" id="xla:733260"/>
<accession>A0A8J0UF47</accession>
<evidence type="ECO:0000256" key="6">
    <source>
        <dbReference type="SAM" id="MobiDB-lite"/>
    </source>
</evidence>
<dbReference type="Pfam" id="PF01412">
    <property type="entry name" value="ArfGap"/>
    <property type="match status" value="1"/>
</dbReference>
<dbReference type="FunFam" id="1.10.220.150:FF:000009">
    <property type="entry name" value="stromal membrane-associated protein 1 isoform X1"/>
    <property type="match status" value="1"/>
</dbReference>
<dbReference type="Proteomes" id="UP000186698">
    <property type="component" value="Chromosome 2L"/>
</dbReference>
<feature type="domain" description="Arf-GAP" evidence="7">
    <location>
        <begin position="13"/>
        <end position="137"/>
    </location>
</feature>
<keyword evidence="3 5" id="KW-0863">Zinc-finger</keyword>
<evidence type="ECO:0000313" key="9">
    <source>
        <dbReference type="RefSeq" id="XP_018102245.1"/>
    </source>
</evidence>
<gene>
    <name evidence="9 10" type="primary">smap2.L</name>
</gene>
<evidence type="ECO:0000313" key="8">
    <source>
        <dbReference type="Proteomes" id="UP000186698"/>
    </source>
</evidence>
<feature type="compositionally biased region" description="Basic and acidic residues" evidence="6">
    <location>
        <begin position="248"/>
        <end position="257"/>
    </location>
</feature>
<dbReference type="InterPro" id="IPR051718">
    <property type="entry name" value="ARF_GTPase-activating"/>
</dbReference>
<feature type="region of interest" description="Disordered" evidence="6">
    <location>
        <begin position="223"/>
        <end position="257"/>
    </location>
</feature>
<dbReference type="AGR" id="Xenbase:XB-GENE-17346667"/>
<evidence type="ECO:0000313" key="10">
    <source>
        <dbReference type="Xenbase" id="XB-GENE-17346667"/>
    </source>
</evidence>
<dbReference type="GO" id="GO:0008270">
    <property type="term" value="F:zinc ion binding"/>
    <property type="evidence" value="ECO:0007669"/>
    <property type="project" value="UniProtKB-KW"/>
</dbReference>
<evidence type="ECO:0000259" key="7">
    <source>
        <dbReference type="PROSITE" id="PS50115"/>
    </source>
</evidence>
<keyword evidence="8" id="KW-1185">Reference proteome</keyword>